<dbReference type="CTD" id="20320554"/>
<dbReference type="EMBL" id="KL596749">
    <property type="protein sequence ID" value="KER26396.1"/>
    <property type="molecule type" value="Genomic_DNA"/>
</dbReference>
<protein>
    <submittedName>
        <fullName evidence="1">Uncharacterized protein</fullName>
    </submittedName>
</protein>
<name>A0A074ZGI2_OPIVI</name>
<organism evidence="1 2">
    <name type="scientific">Opisthorchis viverrini</name>
    <name type="common">Southeast Asian liver fluke</name>
    <dbReference type="NCBI Taxonomy" id="6198"/>
    <lineage>
        <taxon>Eukaryota</taxon>
        <taxon>Metazoa</taxon>
        <taxon>Spiralia</taxon>
        <taxon>Lophotrochozoa</taxon>
        <taxon>Platyhelminthes</taxon>
        <taxon>Trematoda</taxon>
        <taxon>Digenea</taxon>
        <taxon>Opisthorchiida</taxon>
        <taxon>Opisthorchiata</taxon>
        <taxon>Opisthorchiidae</taxon>
        <taxon>Opisthorchis</taxon>
    </lineage>
</organism>
<evidence type="ECO:0000313" key="1">
    <source>
        <dbReference type="EMBL" id="KER26396.1"/>
    </source>
</evidence>
<dbReference type="KEGG" id="ovi:T265_06372"/>
<sequence length="71" mass="7987">MEIVSLARPPRRTAVQVDKFVYYINRLIGKHEVRGEQGLHSICPYALSPPAVLQEASKFAKSVHLCNPNEI</sequence>
<dbReference type="RefSeq" id="XP_009169877.1">
    <property type="nucleotide sequence ID" value="XM_009171613.1"/>
</dbReference>
<evidence type="ECO:0000313" key="2">
    <source>
        <dbReference type="Proteomes" id="UP000054324"/>
    </source>
</evidence>
<proteinExistence type="predicted"/>
<accession>A0A074ZGI2</accession>
<dbReference type="GeneID" id="20320554"/>
<dbReference type="Proteomes" id="UP000054324">
    <property type="component" value="Unassembled WGS sequence"/>
</dbReference>
<gene>
    <name evidence="1" type="ORF">T265_06372</name>
</gene>
<dbReference type="AlphaFoldDB" id="A0A074ZGI2"/>
<reference evidence="1 2" key="1">
    <citation type="submission" date="2013-11" db="EMBL/GenBank/DDBJ databases">
        <title>Opisthorchis viverrini - life in the bile duct.</title>
        <authorList>
            <person name="Young N.D."/>
            <person name="Nagarajan N."/>
            <person name="Lin S.J."/>
            <person name="Korhonen P.K."/>
            <person name="Jex A.R."/>
            <person name="Hall R.S."/>
            <person name="Safavi-Hemami H."/>
            <person name="Kaewkong W."/>
            <person name="Bertrand D."/>
            <person name="Gao S."/>
            <person name="Seet Q."/>
            <person name="Wongkham S."/>
            <person name="Teh B.T."/>
            <person name="Wongkham C."/>
            <person name="Intapan P.M."/>
            <person name="Maleewong W."/>
            <person name="Yang X."/>
            <person name="Hu M."/>
            <person name="Wang Z."/>
            <person name="Hofmann A."/>
            <person name="Sternberg P.W."/>
            <person name="Tan P."/>
            <person name="Wang J."/>
            <person name="Gasser R.B."/>
        </authorList>
    </citation>
    <scope>NUCLEOTIDE SEQUENCE [LARGE SCALE GENOMIC DNA]</scope>
</reference>
<keyword evidence="2" id="KW-1185">Reference proteome</keyword>